<name>A0A8J8SGN4_9FIRM</name>
<sequence>MSNKMTTILCSGVALGVYIPAMLLNHTLRKEKVLTDVVVLENLIMKEKKDKINDNKKAFHNSFAVALKGQKMARDIRPSLDEDIVQSLFEQWEREKRKDFIIFSGFWLPIIEDYLHKTGYTDSCIDLCHMDADYSASWKNYKNICSKYNNIWLFSWEEKCVHCEIAITDKVPVPYEQRHNCFVIHGGGWGMGTYQSKIPQLEKEKIPLDIVIYDMCEAENKKEQNRYFMVSPDWSPWMKNDAGEHEFPYFGQVLETGEATYNNREAYHELFDIIRYDKAIISKPGGATLLDSLASATPIIMLDSFGAYEHKNMLLWEHMGFGIRYEEWERSNFSMDMLEGLHDNLMGIRGSLLDYGRAYATKNRNENG</sequence>
<keyword evidence="1" id="KW-0472">Membrane</keyword>
<reference evidence="2" key="1">
    <citation type="submission" date="2020-07" db="EMBL/GenBank/DDBJ databases">
        <title>Vallitalea pronyensis genome.</title>
        <authorList>
            <person name="Postec A."/>
        </authorList>
    </citation>
    <scope>NUCLEOTIDE SEQUENCE</scope>
    <source>
        <strain evidence="2">FatNI3</strain>
    </source>
</reference>
<dbReference type="AlphaFoldDB" id="A0A8J8SGN4"/>
<proteinExistence type="predicted"/>
<keyword evidence="3" id="KW-1185">Reference proteome</keyword>
<evidence type="ECO:0000313" key="3">
    <source>
        <dbReference type="Proteomes" id="UP000683246"/>
    </source>
</evidence>
<dbReference type="KEGG" id="vpy:HZI73_09620"/>
<protein>
    <submittedName>
        <fullName evidence="2">UDP-glucuronosyltransferase</fullName>
    </submittedName>
</protein>
<keyword evidence="1" id="KW-0812">Transmembrane</keyword>
<dbReference type="EMBL" id="CP058649">
    <property type="protein sequence ID" value="QUI22542.1"/>
    <property type="molecule type" value="Genomic_DNA"/>
</dbReference>
<organism evidence="2 3">
    <name type="scientific">Vallitalea pronyensis</name>
    <dbReference type="NCBI Taxonomy" id="1348613"/>
    <lineage>
        <taxon>Bacteria</taxon>
        <taxon>Bacillati</taxon>
        <taxon>Bacillota</taxon>
        <taxon>Clostridia</taxon>
        <taxon>Lachnospirales</taxon>
        <taxon>Vallitaleaceae</taxon>
        <taxon>Vallitalea</taxon>
    </lineage>
</organism>
<gene>
    <name evidence="2" type="ORF">HZI73_09620</name>
</gene>
<feature type="transmembrane region" description="Helical" evidence="1">
    <location>
        <begin position="6"/>
        <end position="24"/>
    </location>
</feature>
<evidence type="ECO:0000313" key="2">
    <source>
        <dbReference type="EMBL" id="QUI22542.1"/>
    </source>
</evidence>
<dbReference type="RefSeq" id="WP_212698032.1">
    <property type="nucleotide sequence ID" value="NZ_CP058649.1"/>
</dbReference>
<keyword evidence="1" id="KW-1133">Transmembrane helix</keyword>
<accession>A0A8J8SGN4</accession>
<evidence type="ECO:0000256" key="1">
    <source>
        <dbReference type="SAM" id="Phobius"/>
    </source>
</evidence>
<dbReference type="Proteomes" id="UP000683246">
    <property type="component" value="Chromosome"/>
</dbReference>